<accession>A0A917DPS9</accession>
<dbReference type="RefSeq" id="WP_188766123.1">
    <property type="nucleotide sequence ID" value="NZ_BMKK01000004.1"/>
</dbReference>
<name>A0A917DPS9_9BACT</name>
<gene>
    <name evidence="2" type="ORF">GCM10011514_21930</name>
</gene>
<reference evidence="2" key="1">
    <citation type="journal article" date="2014" name="Int. J. Syst. Evol. Microbiol.">
        <title>Complete genome sequence of Corynebacterium casei LMG S-19264T (=DSM 44701T), isolated from a smear-ripened cheese.</title>
        <authorList>
            <consortium name="US DOE Joint Genome Institute (JGI-PGF)"/>
            <person name="Walter F."/>
            <person name="Albersmeier A."/>
            <person name="Kalinowski J."/>
            <person name="Ruckert C."/>
        </authorList>
    </citation>
    <scope>NUCLEOTIDE SEQUENCE</scope>
    <source>
        <strain evidence="2">CGMCC 1.15958</strain>
    </source>
</reference>
<dbReference type="EMBL" id="BMKK01000004">
    <property type="protein sequence ID" value="GGD57438.1"/>
    <property type="molecule type" value="Genomic_DNA"/>
</dbReference>
<comment type="caution">
    <text evidence="2">The sequence shown here is derived from an EMBL/GenBank/DDBJ whole genome shotgun (WGS) entry which is preliminary data.</text>
</comment>
<evidence type="ECO:0000313" key="2">
    <source>
        <dbReference type="EMBL" id="GGD57438.1"/>
    </source>
</evidence>
<keyword evidence="1" id="KW-0732">Signal</keyword>
<dbReference type="AlphaFoldDB" id="A0A917DPS9"/>
<dbReference type="Proteomes" id="UP000609064">
    <property type="component" value="Unassembled WGS sequence"/>
</dbReference>
<evidence type="ECO:0000313" key="3">
    <source>
        <dbReference type="Proteomes" id="UP000609064"/>
    </source>
</evidence>
<dbReference type="Gene3D" id="2.40.300.10">
    <property type="entry name" value="Head decoration protein D"/>
    <property type="match status" value="1"/>
</dbReference>
<organism evidence="2 3">
    <name type="scientific">Emticicia aquatilis</name>
    <dbReference type="NCBI Taxonomy" id="1537369"/>
    <lineage>
        <taxon>Bacteria</taxon>
        <taxon>Pseudomonadati</taxon>
        <taxon>Bacteroidota</taxon>
        <taxon>Cytophagia</taxon>
        <taxon>Cytophagales</taxon>
        <taxon>Leadbetterellaceae</taxon>
        <taxon>Emticicia</taxon>
    </lineage>
</organism>
<sequence>MKKIILTCIAIAFGANAIAQSTLITPGNQESRNFAPDLILTSTNIPELRGQRSAGVLAAPTAVTNNSSLLQVNAFGHTGTGFFNGSQIRFASTETWTPTARGSDIEFSTTQNGTISFSEKMRILGSGFVGIGTSSPSQKLSIADGNLVLQTSTTDKVLIQSSGTASAGMITMSASNGNNSLYIRASDATNKAGEILFYDPTTNLKTMELDGDWNTTGKSRIVVDELQITGGADLAEYFKVDSKVKVEPGTILSVMSDGSAKLQIAEKAYDHKVVGVISGANGVSPGLMLQQKGVASVDGDYPIAITGRVYVKADATKWSIKAGDLLTTSDMKGYAMRAKNYKKAQGAIIGKALTDLNEGTGMVLVLLGVK</sequence>
<proteinExistence type="predicted"/>
<evidence type="ECO:0000256" key="1">
    <source>
        <dbReference type="SAM" id="SignalP"/>
    </source>
</evidence>
<protein>
    <submittedName>
        <fullName evidence="2">Uncharacterized protein</fullName>
    </submittedName>
</protein>
<reference evidence="2" key="2">
    <citation type="submission" date="2020-09" db="EMBL/GenBank/DDBJ databases">
        <authorList>
            <person name="Sun Q."/>
            <person name="Zhou Y."/>
        </authorList>
    </citation>
    <scope>NUCLEOTIDE SEQUENCE</scope>
    <source>
        <strain evidence="2">CGMCC 1.15958</strain>
    </source>
</reference>
<feature type="chain" id="PRO_5037530118" evidence="1">
    <location>
        <begin position="20"/>
        <end position="370"/>
    </location>
</feature>
<keyword evidence="3" id="KW-1185">Reference proteome</keyword>
<feature type="signal peptide" evidence="1">
    <location>
        <begin position="1"/>
        <end position="19"/>
    </location>
</feature>